<protein>
    <submittedName>
        <fullName evidence="1">Uncharacterized protein</fullName>
    </submittedName>
</protein>
<dbReference type="Proteomes" id="UP000298663">
    <property type="component" value="Unassembled WGS sequence"/>
</dbReference>
<reference evidence="1 2" key="1">
    <citation type="journal article" date="2015" name="Genome Biol.">
        <title>Comparative genomics of Steinernema reveals deeply conserved gene regulatory networks.</title>
        <authorList>
            <person name="Dillman A.R."/>
            <person name="Macchietto M."/>
            <person name="Porter C.F."/>
            <person name="Rogers A."/>
            <person name="Williams B."/>
            <person name="Antoshechkin I."/>
            <person name="Lee M.M."/>
            <person name="Goodwin Z."/>
            <person name="Lu X."/>
            <person name="Lewis E.E."/>
            <person name="Goodrich-Blair H."/>
            <person name="Stock S.P."/>
            <person name="Adams B.J."/>
            <person name="Sternberg P.W."/>
            <person name="Mortazavi A."/>
        </authorList>
    </citation>
    <scope>NUCLEOTIDE SEQUENCE [LARGE SCALE GENOMIC DNA]</scope>
    <source>
        <strain evidence="1 2">ALL</strain>
    </source>
</reference>
<name>A0A4U5N5F2_STECR</name>
<accession>A0A4U5N5F2</accession>
<gene>
    <name evidence="1" type="ORF">L596_018620</name>
</gene>
<reference evidence="1 2" key="2">
    <citation type="journal article" date="2019" name="G3 (Bethesda)">
        <title>Hybrid Assembly of the Genome of the Entomopathogenic Nematode Steinernema carpocapsae Identifies the X-Chromosome.</title>
        <authorList>
            <person name="Serra L."/>
            <person name="Macchietto M."/>
            <person name="Macias-Munoz A."/>
            <person name="McGill C.J."/>
            <person name="Rodriguez I.M."/>
            <person name="Rodriguez B."/>
            <person name="Murad R."/>
            <person name="Mortazavi A."/>
        </authorList>
    </citation>
    <scope>NUCLEOTIDE SEQUENCE [LARGE SCALE GENOMIC DNA]</scope>
    <source>
        <strain evidence="1 2">ALL</strain>
    </source>
</reference>
<evidence type="ECO:0000313" key="2">
    <source>
        <dbReference type="Proteomes" id="UP000298663"/>
    </source>
</evidence>
<evidence type="ECO:0000313" key="1">
    <source>
        <dbReference type="EMBL" id="TKR77698.1"/>
    </source>
</evidence>
<comment type="caution">
    <text evidence="1">The sequence shown here is derived from an EMBL/GenBank/DDBJ whole genome shotgun (WGS) entry which is preliminary data.</text>
</comment>
<organism evidence="1 2">
    <name type="scientific">Steinernema carpocapsae</name>
    <name type="common">Entomopathogenic nematode</name>
    <dbReference type="NCBI Taxonomy" id="34508"/>
    <lineage>
        <taxon>Eukaryota</taxon>
        <taxon>Metazoa</taxon>
        <taxon>Ecdysozoa</taxon>
        <taxon>Nematoda</taxon>
        <taxon>Chromadorea</taxon>
        <taxon>Rhabditida</taxon>
        <taxon>Tylenchina</taxon>
        <taxon>Panagrolaimomorpha</taxon>
        <taxon>Strongyloidoidea</taxon>
        <taxon>Steinernematidae</taxon>
        <taxon>Steinernema</taxon>
    </lineage>
</organism>
<dbReference type="EMBL" id="AZBU02000005">
    <property type="protein sequence ID" value="TKR77698.1"/>
    <property type="molecule type" value="Genomic_DNA"/>
</dbReference>
<dbReference type="AlphaFoldDB" id="A0A4U5N5F2"/>
<keyword evidence="2" id="KW-1185">Reference proteome</keyword>
<dbReference type="OrthoDB" id="10509548at2759"/>
<sequence length="234" mass="26946">MSAVDVPEEVLGKVRNAEERETTILKLGEAERKVLKHNEFTLFEFEVAEEFQKIGVLVECVAQSDSDKFRVVLFDENDTPEFIDYSTPCVGSSQSIVPFGPFGQIEISKPIYNKTSIRHRIPDSCLKLFTMRQNVELPAKRRRLLAVVAGNRIRNLDFRIRVLPLRFVSLDAVTELLAVDKKLITKKKELDVYVDFNSWESIRASGDEIRDLLTERWQRCQGLRDSCVRHIVCD</sequence>
<proteinExistence type="predicted"/>